<feature type="region of interest" description="Disordered" evidence="1">
    <location>
        <begin position="1"/>
        <end position="27"/>
    </location>
</feature>
<proteinExistence type="predicted"/>
<feature type="compositionally biased region" description="Polar residues" evidence="1">
    <location>
        <begin position="8"/>
        <end position="18"/>
    </location>
</feature>
<name>A0A4Q4N0S9_ALTAL</name>
<evidence type="ECO:0000313" key="2">
    <source>
        <dbReference type="EMBL" id="RYN66022.1"/>
    </source>
</evidence>
<reference evidence="3" key="1">
    <citation type="journal article" date="2019" name="bioRxiv">
        <title>Genomics, evolutionary history and diagnostics of the Alternaria alternata species group including apple and Asian pear pathotypes.</title>
        <authorList>
            <person name="Armitage A.D."/>
            <person name="Cockerton H.M."/>
            <person name="Sreenivasaprasad S."/>
            <person name="Woodhall J.W."/>
            <person name="Lane C.R."/>
            <person name="Harrison R.J."/>
            <person name="Clarkson J.P."/>
        </authorList>
    </citation>
    <scope>NUCLEOTIDE SEQUENCE [LARGE SCALE GENOMIC DNA]</scope>
    <source>
        <strain evidence="3">FERA 1177</strain>
    </source>
</reference>
<gene>
    <name evidence="2" type="ORF">AA0117_g12036</name>
</gene>
<evidence type="ECO:0000256" key="1">
    <source>
        <dbReference type="SAM" id="MobiDB-lite"/>
    </source>
</evidence>
<accession>A0A4Q4N0S9</accession>
<protein>
    <submittedName>
        <fullName evidence="2">Uncharacterized protein</fullName>
    </submittedName>
</protein>
<dbReference type="AlphaFoldDB" id="A0A4Q4N0S9"/>
<organism evidence="2 3">
    <name type="scientific">Alternaria alternata</name>
    <name type="common">Alternaria rot fungus</name>
    <name type="synonym">Torula alternata</name>
    <dbReference type="NCBI Taxonomy" id="5599"/>
    <lineage>
        <taxon>Eukaryota</taxon>
        <taxon>Fungi</taxon>
        <taxon>Dikarya</taxon>
        <taxon>Ascomycota</taxon>
        <taxon>Pezizomycotina</taxon>
        <taxon>Dothideomycetes</taxon>
        <taxon>Pleosporomycetidae</taxon>
        <taxon>Pleosporales</taxon>
        <taxon>Pleosporineae</taxon>
        <taxon>Pleosporaceae</taxon>
        <taxon>Alternaria</taxon>
        <taxon>Alternaria sect. Alternaria</taxon>
        <taxon>Alternaria alternata complex</taxon>
    </lineage>
</organism>
<comment type="caution">
    <text evidence="2">The sequence shown here is derived from an EMBL/GenBank/DDBJ whole genome shotgun (WGS) entry which is preliminary data.</text>
</comment>
<dbReference type="EMBL" id="PDXD01000062">
    <property type="protein sequence ID" value="RYN66022.1"/>
    <property type="molecule type" value="Genomic_DNA"/>
</dbReference>
<evidence type="ECO:0000313" key="3">
    <source>
        <dbReference type="Proteomes" id="UP000291422"/>
    </source>
</evidence>
<sequence>MIPPAGGIQSTAPITNQIGHDLHSPKTGLAATTNQILNHSNEFNPDLFFMPFDNIGFNTNFDWIFESSGIEECESDMFLNTANDQEDSPSQLLPISAPKTLTQSTTMPVVIDDSVEGGPLGGLLIPQP</sequence>
<dbReference type="Proteomes" id="UP000291422">
    <property type="component" value="Unassembled WGS sequence"/>
</dbReference>